<keyword evidence="3" id="KW-0808">Transferase</keyword>
<dbReference type="SUPFAM" id="SSF56672">
    <property type="entry name" value="DNA/RNA polymerases"/>
    <property type="match status" value="1"/>
</dbReference>
<dbReference type="PANTHER" id="PTHR15503">
    <property type="entry name" value="LDOC1 RELATED"/>
    <property type="match status" value="1"/>
</dbReference>
<evidence type="ECO:0000313" key="3">
    <source>
        <dbReference type="EMBL" id="GEU86732.1"/>
    </source>
</evidence>
<dbReference type="AlphaFoldDB" id="A0A6L2NP10"/>
<dbReference type="Gene3D" id="3.30.70.270">
    <property type="match status" value="1"/>
</dbReference>
<dbReference type="InterPro" id="IPR032567">
    <property type="entry name" value="RTL1-rel"/>
</dbReference>
<feature type="coiled-coil region" evidence="1">
    <location>
        <begin position="138"/>
        <end position="210"/>
    </location>
</feature>
<comment type="caution">
    <text evidence="3">The sequence shown here is derived from an EMBL/GenBank/DDBJ whole genome shotgun (WGS) entry which is preliminary data.</text>
</comment>
<feature type="region of interest" description="Disordered" evidence="2">
    <location>
        <begin position="111"/>
        <end position="136"/>
    </location>
</feature>
<keyword evidence="3" id="KW-0548">Nucleotidyltransferase</keyword>
<keyword evidence="1" id="KW-0175">Coiled coil</keyword>
<gene>
    <name evidence="3" type="ORF">Tci_058710</name>
</gene>
<organism evidence="3">
    <name type="scientific">Tanacetum cinerariifolium</name>
    <name type="common">Dalmatian daisy</name>
    <name type="synonym">Chrysanthemum cinerariifolium</name>
    <dbReference type="NCBI Taxonomy" id="118510"/>
    <lineage>
        <taxon>Eukaryota</taxon>
        <taxon>Viridiplantae</taxon>
        <taxon>Streptophyta</taxon>
        <taxon>Embryophyta</taxon>
        <taxon>Tracheophyta</taxon>
        <taxon>Spermatophyta</taxon>
        <taxon>Magnoliopsida</taxon>
        <taxon>eudicotyledons</taxon>
        <taxon>Gunneridae</taxon>
        <taxon>Pentapetalae</taxon>
        <taxon>asterids</taxon>
        <taxon>campanulids</taxon>
        <taxon>Asterales</taxon>
        <taxon>Asteraceae</taxon>
        <taxon>Asteroideae</taxon>
        <taxon>Anthemideae</taxon>
        <taxon>Anthemidinae</taxon>
        <taxon>Tanacetum</taxon>
    </lineage>
</organism>
<dbReference type="GO" id="GO:0003964">
    <property type="term" value="F:RNA-directed DNA polymerase activity"/>
    <property type="evidence" value="ECO:0007669"/>
    <property type="project" value="UniProtKB-KW"/>
</dbReference>
<dbReference type="EMBL" id="BKCJ010009390">
    <property type="protein sequence ID" value="GEU86732.1"/>
    <property type="molecule type" value="Genomic_DNA"/>
</dbReference>
<evidence type="ECO:0000256" key="2">
    <source>
        <dbReference type="SAM" id="MobiDB-lite"/>
    </source>
</evidence>
<name>A0A6L2NP10_TANCI</name>
<dbReference type="InterPro" id="IPR043502">
    <property type="entry name" value="DNA/RNA_pol_sf"/>
</dbReference>
<accession>A0A6L2NP10</accession>
<dbReference type="Gene3D" id="3.10.10.10">
    <property type="entry name" value="HIV Type 1 Reverse Transcriptase, subunit A, domain 1"/>
    <property type="match status" value="1"/>
</dbReference>
<sequence>MFSPNHPTSDIEDPFSSNFPNYISSSPDYVLASLGKTFTESSNDSFGLIPIASPTLSLFHDDPYMKVMHAYYAKELPIPPPVIVLPSPMLSPMFNPQEFFLLEELLPPKKRGRDRSSSSTSALPQEFEIGESSRKTSLERHEKQIEEILNHLDELSLECIKNIEDNIEVAKLQRKQLEQNKKIALAHFRIADLEKIVKEIQARYQAYKESLLDAIYELKINKEGPMPLKRTSTSAAPTMTQDAIRQLVADSVTVALEAQAATTANTDNLNRNTGPRETPVAKRGNYKEFISCQPFYFNGTEGAVGLIHWSYAATPTENSGYTKNRPLCKKCTLHHTGPYTIKCNACNKVGADKSFVSISLASTINISPITLGTTYDIEMANGNLVVIGMDWLSKYHTKIICDEKVVHIPIDGEIMIIREFQIELVPGATPVARAPYRLAPLEMQELSKQLQELADRGFIRPSTSPWGAPVLFLRKKDGSFRMCIDYQELNKLTIKNRYPLPRIDDLFDQL</sequence>
<dbReference type="PANTHER" id="PTHR15503:SF45">
    <property type="entry name" value="RNA-DIRECTED DNA POLYMERASE HOMOLOG"/>
    <property type="match status" value="1"/>
</dbReference>
<proteinExistence type="predicted"/>
<protein>
    <submittedName>
        <fullName evidence="3">Putative reverse transcriptase domain-containing protein</fullName>
    </submittedName>
</protein>
<dbReference type="InterPro" id="IPR043128">
    <property type="entry name" value="Rev_trsase/Diguanyl_cyclase"/>
</dbReference>
<keyword evidence="3" id="KW-0695">RNA-directed DNA polymerase</keyword>
<reference evidence="3" key="1">
    <citation type="journal article" date="2019" name="Sci. Rep.">
        <title>Draft genome of Tanacetum cinerariifolium, the natural source of mosquito coil.</title>
        <authorList>
            <person name="Yamashiro T."/>
            <person name="Shiraishi A."/>
            <person name="Satake H."/>
            <person name="Nakayama K."/>
        </authorList>
    </citation>
    <scope>NUCLEOTIDE SEQUENCE</scope>
</reference>
<evidence type="ECO:0000256" key="1">
    <source>
        <dbReference type="SAM" id="Coils"/>
    </source>
</evidence>
<dbReference type="CDD" id="cd01647">
    <property type="entry name" value="RT_LTR"/>
    <property type="match status" value="1"/>
</dbReference>